<evidence type="ECO:0000313" key="2">
    <source>
        <dbReference type="EMBL" id="MCC2229863.1"/>
    </source>
</evidence>
<keyword evidence="1" id="KW-0802">TPR repeat</keyword>
<accession>A0AAE3E8I9</accession>
<dbReference type="Pfam" id="PF13374">
    <property type="entry name" value="TPR_10"/>
    <property type="match status" value="1"/>
</dbReference>
<dbReference type="SUPFAM" id="SSF48452">
    <property type="entry name" value="TPR-like"/>
    <property type="match status" value="1"/>
</dbReference>
<evidence type="ECO:0000313" key="3">
    <source>
        <dbReference type="Proteomes" id="UP001198182"/>
    </source>
</evidence>
<dbReference type="Proteomes" id="UP001198182">
    <property type="component" value="Unassembled WGS sequence"/>
</dbReference>
<sequence length="268" mass="30086">MEIQKILTRYDSYLNMGKLKDAEALLLLSLQDAEEEGLYGARLTLLNELEGMYRTTGRARQAMEISEKALALISVLGLTGQEPHAVTLLNGATACRAAGENEKALQMYRRAEQILRDLGQEEGYSMTALYNNISQTYLDLQQPQQALHYQQQALTQIRKFPDTKAEEATTQISMVQSLLMLGRSEEAGHILEEAMAYYDTAEGQEDPHRSAAYAAAGEYAFRMGNYAAAEQDLQEALRLSLEYYGENDACEVIRKNLKAVQQRKNPQD</sequence>
<proteinExistence type="predicted"/>
<keyword evidence="3" id="KW-1185">Reference proteome</keyword>
<organism evidence="2 3">
    <name type="scientific">Hominifimenecus microfluidus</name>
    <dbReference type="NCBI Taxonomy" id="2885348"/>
    <lineage>
        <taxon>Bacteria</taxon>
        <taxon>Bacillati</taxon>
        <taxon>Bacillota</taxon>
        <taxon>Clostridia</taxon>
        <taxon>Lachnospirales</taxon>
        <taxon>Lachnospiraceae</taxon>
        <taxon>Hominifimenecus</taxon>
    </lineage>
</organism>
<dbReference type="Pfam" id="PF13424">
    <property type="entry name" value="TPR_12"/>
    <property type="match status" value="1"/>
</dbReference>
<feature type="repeat" description="TPR" evidence="1">
    <location>
        <begin position="210"/>
        <end position="243"/>
    </location>
</feature>
<dbReference type="InterPro" id="IPR011990">
    <property type="entry name" value="TPR-like_helical_dom_sf"/>
</dbReference>
<name>A0AAE3E8I9_9FIRM</name>
<dbReference type="RefSeq" id="WP_308452650.1">
    <property type="nucleotide sequence ID" value="NZ_JAJEQR010000005.1"/>
</dbReference>
<gene>
    <name evidence="2" type="ORF">LKD81_02435</name>
</gene>
<dbReference type="AlphaFoldDB" id="A0AAE3E8I9"/>
<reference evidence="2" key="1">
    <citation type="submission" date="2021-10" db="EMBL/GenBank/DDBJ databases">
        <title>Anaerobic single-cell dispensing facilitates the cultivation of human gut bacteria.</title>
        <authorList>
            <person name="Afrizal A."/>
        </authorList>
    </citation>
    <scope>NUCLEOTIDE SEQUENCE</scope>
    <source>
        <strain evidence="2">CLA-AA-H215</strain>
    </source>
</reference>
<dbReference type="Gene3D" id="1.25.40.10">
    <property type="entry name" value="Tetratricopeptide repeat domain"/>
    <property type="match status" value="2"/>
</dbReference>
<comment type="caution">
    <text evidence="2">The sequence shown here is derived from an EMBL/GenBank/DDBJ whole genome shotgun (WGS) entry which is preliminary data.</text>
</comment>
<evidence type="ECO:0000256" key="1">
    <source>
        <dbReference type="PROSITE-ProRule" id="PRU00339"/>
    </source>
</evidence>
<dbReference type="PANTHER" id="PTHR19959:SF119">
    <property type="entry name" value="FUNGAL LIPASE-LIKE DOMAIN-CONTAINING PROTEIN"/>
    <property type="match status" value="1"/>
</dbReference>
<dbReference type="PANTHER" id="PTHR19959">
    <property type="entry name" value="KINESIN LIGHT CHAIN"/>
    <property type="match status" value="1"/>
</dbReference>
<protein>
    <submittedName>
        <fullName evidence="2">Tetratricopeptide repeat protein</fullName>
    </submittedName>
</protein>
<dbReference type="EMBL" id="JAJEQR010000005">
    <property type="protein sequence ID" value="MCC2229863.1"/>
    <property type="molecule type" value="Genomic_DNA"/>
</dbReference>
<dbReference type="SMART" id="SM00028">
    <property type="entry name" value="TPR"/>
    <property type="match status" value="4"/>
</dbReference>
<dbReference type="PROSITE" id="PS50005">
    <property type="entry name" value="TPR"/>
    <property type="match status" value="1"/>
</dbReference>
<dbReference type="InterPro" id="IPR019734">
    <property type="entry name" value="TPR_rpt"/>
</dbReference>